<dbReference type="EMBL" id="JBBEUB010000014">
    <property type="protein sequence ID" value="MEJ2905671.1"/>
    <property type="molecule type" value="Genomic_DNA"/>
</dbReference>
<keyword evidence="3 6" id="KW-0808">Transferase</keyword>
<keyword evidence="4" id="KW-0812">Transmembrane</keyword>
<dbReference type="EC" id="2.4.-.-" evidence="6"/>
<dbReference type="CDD" id="cd04186">
    <property type="entry name" value="GT_2_like_c"/>
    <property type="match status" value="1"/>
</dbReference>
<evidence type="ECO:0000313" key="6">
    <source>
        <dbReference type="EMBL" id="MEJ2905671.1"/>
    </source>
</evidence>
<keyword evidence="4" id="KW-0472">Membrane</keyword>
<dbReference type="PANTHER" id="PTHR43179">
    <property type="entry name" value="RHAMNOSYLTRANSFERASE WBBL"/>
    <property type="match status" value="1"/>
</dbReference>
<comment type="caution">
    <text evidence="6">The sequence shown here is derived from an EMBL/GenBank/DDBJ whole genome shotgun (WGS) entry which is preliminary data.</text>
</comment>
<keyword evidence="7" id="KW-1185">Reference proteome</keyword>
<dbReference type="SUPFAM" id="SSF53448">
    <property type="entry name" value="Nucleotide-diphospho-sugar transferases"/>
    <property type="match status" value="1"/>
</dbReference>
<proteinExistence type="inferred from homology"/>
<dbReference type="PANTHER" id="PTHR43179:SF12">
    <property type="entry name" value="GALACTOFURANOSYLTRANSFERASE GLFT2"/>
    <property type="match status" value="1"/>
</dbReference>
<protein>
    <submittedName>
        <fullName evidence="6">Glycosyltransferase family 2 protein</fullName>
        <ecNumber evidence="6">2.4.-.-</ecNumber>
    </submittedName>
</protein>
<dbReference type="Gene3D" id="3.90.550.10">
    <property type="entry name" value="Spore Coat Polysaccharide Biosynthesis Protein SpsA, Chain A"/>
    <property type="match status" value="1"/>
</dbReference>
<sequence length="309" mass="35893">MSKPVALILLNWNTPEYTTDCIKSVLEYCNPDHFDIIVTDNGSTDGSLELLQSQFPELVYLDNKENLGFAEGNNRAIDYSISKGYTYSLIMNTDTLVDSDIISKMLQHMQNHPQAAAVQPAIYWMHDRNKIWNGDSYVNFVLGFTYNKKNTSESSDEQDYKKVEWVTGCCCLIRNEVLKQTGGFNKEFFLYYEDVELSFRLRAQGYELHYLPSCKMYHEAGASGKEKETNEGTLSPVIHYYVNRNKIWFLRGYGKPLFYPLVFLYNAPYYLALYSYFKLKGRNKKAEYLFKGLKDGFFTPKNLIWPSKP</sequence>
<dbReference type="Proteomes" id="UP001378956">
    <property type="component" value="Unassembled WGS sequence"/>
</dbReference>
<dbReference type="InterPro" id="IPR029044">
    <property type="entry name" value="Nucleotide-diphossugar_trans"/>
</dbReference>
<evidence type="ECO:0000313" key="7">
    <source>
        <dbReference type="Proteomes" id="UP001378956"/>
    </source>
</evidence>
<evidence type="ECO:0000259" key="5">
    <source>
        <dbReference type="Pfam" id="PF00535"/>
    </source>
</evidence>
<gene>
    <name evidence="6" type="ORF">WAE58_24720</name>
</gene>
<evidence type="ECO:0000256" key="1">
    <source>
        <dbReference type="ARBA" id="ARBA00006739"/>
    </source>
</evidence>
<feature type="domain" description="Glycosyltransferase 2-like" evidence="5">
    <location>
        <begin position="11"/>
        <end position="180"/>
    </location>
</feature>
<evidence type="ECO:0000256" key="3">
    <source>
        <dbReference type="ARBA" id="ARBA00022679"/>
    </source>
</evidence>
<accession>A0ABU8NVI6</accession>
<comment type="similarity">
    <text evidence="1">Belongs to the glycosyltransferase 2 family.</text>
</comment>
<reference evidence="6 7" key="1">
    <citation type="submission" date="2024-03" db="EMBL/GenBank/DDBJ databases">
        <title>Sequence of Lycoming College Course Isolates.</title>
        <authorList>
            <person name="Plotts O."/>
            <person name="Newman J."/>
        </authorList>
    </citation>
    <scope>NUCLEOTIDE SEQUENCE [LARGE SCALE GENOMIC DNA]</scope>
    <source>
        <strain evidence="6 7">CJB-3</strain>
    </source>
</reference>
<keyword evidence="4" id="KW-1133">Transmembrane helix</keyword>
<keyword evidence="2 6" id="KW-0328">Glycosyltransferase</keyword>
<dbReference type="RefSeq" id="WP_337718072.1">
    <property type="nucleotide sequence ID" value="NZ_JBBEUB010000014.1"/>
</dbReference>
<evidence type="ECO:0000256" key="4">
    <source>
        <dbReference type="SAM" id="Phobius"/>
    </source>
</evidence>
<dbReference type="Pfam" id="PF00535">
    <property type="entry name" value="Glycos_transf_2"/>
    <property type="match status" value="1"/>
</dbReference>
<feature type="transmembrane region" description="Helical" evidence="4">
    <location>
        <begin position="257"/>
        <end position="277"/>
    </location>
</feature>
<dbReference type="InterPro" id="IPR001173">
    <property type="entry name" value="Glyco_trans_2-like"/>
</dbReference>
<evidence type="ECO:0000256" key="2">
    <source>
        <dbReference type="ARBA" id="ARBA00022676"/>
    </source>
</evidence>
<organism evidence="6 7">
    <name type="scientific">Pedobacter panaciterrae</name>
    <dbReference type="NCBI Taxonomy" id="363849"/>
    <lineage>
        <taxon>Bacteria</taxon>
        <taxon>Pseudomonadati</taxon>
        <taxon>Bacteroidota</taxon>
        <taxon>Sphingobacteriia</taxon>
        <taxon>Sphingobacteriales</taxon>
        <taxon>Sphingobacteriaceae</taxon>
        <taxon>Pedobacter</taxon>
    </lineage>
</organism>
<name>A0ABU8NVI6_9SPHI</name>
<dbReference type="GO" id="GO:0016757">
    <property type="term" value="F:glycosyltransferase activity"/>
    <property type="evidence" value="ECO:0007669"/>
    <property type="project" value="UniProtKB-KW"/>
</dbReference>